<organism evidence="1 2">
    <name type="scientific">Panagrolaimus sp. PS1159</name>
    <dbReference type="NCBI Taxonomy" id="55785"/>
    <lineage>
        <taxon>Eukaryota</taxon>
        <taxon>Metazoa</taxon>
        <taxon>Ecdysozoa</taxon>
        <taxon>Nematoda</taxon>
        <taxon>Chromadorea</taxon>
        <taxon>Rhabditida</taxon>
        <taxon>Tylenchina</taxon>
        <taxon>Panagrolaimomorpha</taxon>
        <taxon>Panagrolaimoidea</taxon>
        <taxon>Panagrolaimidae</taxon>
        <taxon>Panagrolaimus</taxon>
    </lineage>
</organism>
<dbReference type="WBParaSite" id="PS1159_v2.g10361.t1">
    <property type="protein sequence ID" value="PS1159_v2.g10361.t1"/>
    <property type="gene ID" value="PS1159_v2.g10361"/>
</dbReference>
<name>A0AC35ESL4_9BILA</name>
<protein>
    <submittedName>
        <fullName evidence="2">OTU domain-containing protein</fullName>
    </submittedName>
</protein>
<sequence length="574" mass="68310">METSELTNYCASIYSLLYVATTNVRLYPFDWEIWQMKQKKRKEKFEKVKNVSSFTWEIKESRLNEMDFSPGACETTTYKYIGEKKEIKYFVELFPRGIPNTKYQYGSWIILKLFNNTLDTNVEAKYTVKIPSANYTKKCQHIFEKNEEWEMNGLKMCELFNPKKKYIFNGSMNFKFEFEFTEFEKESVEKVDFSEDVSEEKTVWTFPLTWDIPLKQLKAKFKPHECINSTNYFVQNQFKFFFKIFPNLPGYSIEKGAWIFLYFKNLNEETFIETKYIVSVEKAKYQRESRHFFKQFNQWETHRNKIDELFDKKLLSQKEEYIQIKFKISFAKDIKEDQDENDQIEDFSVHEFDNLTFLSESSEADDNETLLTSEAALTAKDIYFPPTDSWLINQCNLMGIQFYKNISKFRPPIDDIQKFTILKPTDVIHVEGDGKCGYRALSVLLCGNDCYHLCIKRMICKMIRDNMDPKFEEMYIFKDARQNAARKLMFDPETASDERFWMDDSDLAAAANLFDCNIFVFTLRKEWQCFGPKTFENGIMDSFVNFDSNLPTLLLENSGGNHFSPVKNVRLNWW</sequence>
<proteinExistence type="predicted"/>
<evidence type="ECO:0000313" key="1">
    <source>
        <dbReference type="Proteomes" id="UP000887580"/>
    </source>
</evidence>
<dbReference type="Proteomes" id="UP000887580">
    <property type="component" value="Unplaced"/>
</dbReference>
<reference evidence="2" key="1">
    <citation type="submission" date="2022-11" db="UniProtKB">
        <authorList>
            <consortium name="WormBaseParasite"/>
        </authorList>
    </citation>
    <scope>IDENTIFICATION</scope>
</reference>
<accession>A0AC35ESL4</accession>
<evidence type="ECO:0000313" key="2">
    <source>
        <dbReference type="WBParaSite" id="PS1159_v2.g10361.t1"/>
    </source>
</evidence>